<reference evidence="1" key="1">
    <citation type="submission" date="2023-11" db="EMBL/GenBank/DDBJ databases">
        <authorList>
            <person name="Poullet M."/>
        </authorList>
    </citation>
    <scope>NUCLEOTIDE SEQUENCE</scope>
    <source>
        <strain evidence="1">E1834</strain>
    </source>
</reference>
<evidence type="ECO:0000313" key="2">
    <source>
        <dbReference type="Proteomes" id="UP001497535"/>
    </source>
</evidence>
<proteinExistence type="predicted"/>
<sequence length="283" mass="32478">MKNEFTDLETNKQNEAEINIDLNTDNNSEYFDDSKEELTKTESSEHNSAPYENRNSREKESDNVQNLDEDMQSTVLTKSSKEDTAVSHNISNSIVDGIPESAIELNKTNDSIESHEKMNIEEGDIKLDDENIDNQNEEEMDVIEHLDSSLLYQNPTFAEICSFFNTFTHLLGLKPISIAKLDKFFCTLINGDVDPELVDLHVTLMRKIYLKSARADKWDKALQKFSAICPGLDNESRQLQRHHYVDISIDTKLSLLKALCDSQFECNAKFKENVRIFISYSLF</sequence>
<dbReference type="EMBL" id="CAVMJV010000030">
    <property type="protein sequence ID" value="CAK5076355.1"/>
    <property type="molecule type" value="Genomic_DNA"/>
</dbReference>
<comment type="caution">
    <text evidence="1">The sequence shown here is derived from an EMBL/GenBank/DDBJ whole genome shotgun (WGS) entry which is preliminary data.</text>
</comment>
<dbReference type="Proteomes" id="UP001497535">
    <property type="component" value="Unassembled WGS sequence"/>
</dbReference>
<keyword evidence="2" id="KW-1185">Reference proteome</keyword>
<name>A0ACB0ZBT3_MELEN</name>
<gene>
    <name evidence="1" type="ORF">MENTE1834_LOCUS23219</name>
</gene>
<organism evidence="1 2">
    <name type="scientific">Meloidogyne enterolobii</name>
    <name type="common">Root-knot nematode worm</name>
    <name type="synonym">Meloidogyne mayaguensis</name>
    <dbReference type="NCBI Taxonomy" id="390850"/>
    <lineage>
        <taxon>Eukaryota</taxon>
        <taxon>Metazoa</taxon>
        <taxon>Ecdysozoa</taxon>
        <taxon>Nematoda</taxon>
        <taxon>Chromadorea</taxon>
        <taxon>Rhabditida</taxon>
        <taxon>Tylenchina</taxon>
        <taxon>Tylenchomorpha</taxon>
        <taxon>Tylenchoidea</taxon>
        <taxon>Meloidogynidae</taxon>
        <taxon>Meloidogyninae</taxon>
        <taxon>Meloidogyne</taxon>
    </lineage>
</organism>
<protein>
    <submittedName>
        <fullName evidence="1">Uncharacterized protein</fullName>
    </submittedName>
</protein>
<evidence type="ECO:0000313" key="1">
    <source>
        <dbReference type="EMBL" id="CAK5076355.1"/>
    </source>
</evidence>
<accession>A0ACB0ZBT3</accession>